<protein>
    <submittedName>
        <fullName evidence="6">Peptidoglycan-binding domain-containing protein</fullName>
    </submittedName>
</protein>
<sequence>MAEFEGADGTAGNGPADGREPPDDGAGRPLLRRRRRLLAAVVTAATVLSGGGLAASLVIRSPARAASESLPPPPDVLTAPVERRVLTDSVVLRGQVGAGQSVDVAPAGTAGVGSARPVVTKLPAKAGDQVQAGQSVLEVAGRPVFALRGELPVYRDLKPGATGQDVRQLQQALAELGFASDGDPAGRYGPATKAAVAAFYAARGYDPLPASPDGDARLAAAQDAVTGGERALEDAKDALRAARKRHDDALAAQRAQQSARAPEPASAPAVPPAVPAAPSDPVAPIAPAAPAVPAVPAGESAVDAARTAVETAQKQVTRAGEDLARLRTRAADVTATVGPMVPAGELLFLADFPARVDAVTGRIGAEAAGRVLTVSAGALTVRGSLAVSDKGLVHPGQQVEIFSELTGTKAAARVATVADTPGDDPPAGGARSGGAGPGGAGAGGGSEPGAGAPGRPAGGPAGYRLVVQPDAPLDPGLAGQDVRLTVQAASSAGPVLVVPLSAVSATADGRTVVTVYENGQRRRVEVAPGTVGGGSAEVRPLVEDAVRPGDRVIVGVRDAGPRAGTR</sequence>
<comment type="caution">
    <text evidence="6">The sequence shown here is derived from an EMBL/GenBank/DDBJ whole genome shotgun (WGS) entry which is preliminary data.</text>
</comment>
<dbReference type="Gene3D" id="2.40.420.20">
    <property type="match status" value="1"/>
</dbReference>
<accession>A0ABW1EXP9</accession>
<evidence type="ECO:0000256" key="1">
    <source>
        <dbReference type="ARBA" id="ARBA00004196"/>
    </source>
</evidence>
<feature type="compositionally biased region" description="Basic and acidic residues" evidence="3">
    <location>
        <begin position="17"/>
        <end position="26"/>
    </location>
</feature>
<dbReference type="EMBL" id="JBHSOD010000017">
    <property type="protein sequence ID" value="MFC5886482.1"/>
    <property type="molecule type" value="Genomic_DNA"/>
</dbReference>
<dbReference type="InterPro" id="IPR036366">
    <property type="entry name" value="PGBDSf"/>
</dbReference>
<feature type="compositionally biased region" description="Low complexity" evidence="3">
    <location>
        <begin position="250"/>
        <end position="268"/>
    </location>
</feature>
<evidence type="ECO:0000256" key="2">
    <source>
        <dbReference type="ARBA" id="ARBA00023054"/>
    </source>
</evidence>
<feature type="domain" description="Peptidoglycan binding-like" evidence="5">
    <location>
        <begin position="162"/>
        <end position="199"/>
    </location>
</feature>
<feature type="region of interest" description="Disordered" evidence="3">
    <location>
        <begin position="1"/>
        <end position="31"/>
    </location>
</feature>
<keyword evidence="4" id="KW-0812">Transmembrane</keyword>
<dbReference type="PANTHER" id="PTHR32347:SF23">
    <property type="entry name" value="BLL5650 PROTEIN"/>
    <property type="match status" value="1"/>
</dbReference>
<evidence type="ECO:0000259" key="5">
    <source>
        <dbReference type="Pfam" id="PF01471"/>
    </source>
</evidence>
<feature type="region of interest" description="Disordered" evidence="3">
    <location>
        <begin position="418"/>
        <end position="468"/>
    </location>
</feature>
<feature type="compositionally biased region" description="Gly residues" evidence="3">
    <location>
        <begin position="430"/>
        <end position="461"/>
    </location>
</feature>
<dbReference type="Gene3D" id="1.10.101.10">
    <property type="entry name" value="PGBD-like superfamily/PGBD"/>
    <property type="match status" value="1"/>
</dbReference>
<organism evidence="6 7">
    <name type="scientific">Kitasatospora aburaviensis</name>
    <dbReference type="NCBI Taxonomy" id="67265"/>
    <lineage>
        <taxon>Bacteria</taxon>
        <taxon>Bacillati</taxon>
        <taxon>Actinomycetota</taxon>
        <taxon>Actinomycetes</taxon>
        <taxon>Kitasatosporales</taxon>
        <taxon>Streptomycetaceae</taxon>
        <taxon>Kitasatospora</taxon>
    </lineage>
</organism>
<feature type="transmembrane region" description="Helical" evidence="4">
    <location>
        <begin position="37"/>
        <end position="59"/>
    </location>
</feature>
<evidence type="ECO:0000256" key="3">
    <source>
        <dbReference type="SAM" id="MobiDB-lite"/>
    </source>
</evidence>
<proteinExistence type="predicted"/>
<keyword evidence="7" id="KW-1185">Reference proteome</keyword>
<reference evidence="7" key="1">
    <citation type="journal article" date="2019" name="Int. J. Syst. Evol. Microbiol.">
        <title>The Global Catalogue of Microorganisms (GCM) 10K type strain sequencing project: providing services to taxonomists for standard genome sequencing and annotation.</title>
        <authorList>
            <consortium name="The Broad Institute Genomics Platform"/>
            <consortium name="The Broad Institute Genome Sequencing Center for Infectious Disease"/>
            <person name="Wu L."/>
            <person name="Ma J."/>
        </authorList>
    </citation>
    <scope>NUCLEOTIDE SEQUENCE [LARGE SCALE GENOMIC DNA]</scope>
    <source>
        <strain evidence="7">CGMCC 4.1469</strain>
    </source>
</reference>
<dbReference type="InterPro" id="IPR002477">
    <property type="entry name" value="Peptidoglycan-bd-like"/>
</dbReference>
<comment type="subcellular location">
    <subcellularLocation>
        <location evidence="1">Cell envelope</location>
    </subcellularLocation>
</comment>
<name>A0ABW1EXP9_9ACTN</name>
<dbReference type="InterPro" id="IPR050465">
    <property type="entry name" value="UPF0194_transport"/>
</dbReference>
<gene>
    <name evidence="6" type="ORF">ACFP0N_16055</name>
</gene>
<evidence type="ECO:0000313" key="6">
    <source>
        <dbReference type="EMBL" id="MFC5886482.1"/>
    </source>
</evidence>
<dbReference type="Proteomes" id="UP001596067">
    <property type="component" value="Unassembled WGS sequence"/>
</dbReference>
<feature type="region of interest" description="Disordered" evidence="3">
    <location>
        <begin position="241"/>
        <end position="278"/>
    </location>
</feature>
<dbReference type="SUPFAM" id="SSF47090">
    <property type="entry name" value="PGBD-like"/>
    <property type="match status" value="1"/>
</dbReference>
<dbReference type="PANTHER" id="PTHR32347">
    <property type="entry name" value="EFFLUX SYSTEM COMPONENT YKNX-RELATED"/>
    <property type="match status" value="1"/>
</dbReference>
<keyword evidence="4" id="KW-0472">Membrane</keyword>
<evidence type="ECO:0000313" key="7">
    <source>
        <dbReference type="Proteomes" id="UP001596067"/>
    </source>
</evidence>
<dbReference type="InterPro" id="IPR036365">
    <property type="entry name" value="PGBD-like_sf"/>
</dbReference>
<keyword evidence="4" id="KW-1133">Transmembrane helix</keyword>
<keyword evidence="2" id="KW-0175">Coiled coil</keyword>
<dbReference type="RefSeq" id="WP_313764355.1">
    <property type="nucleotide sequence ID" value="NZ_BAAAVH010000060.1"/>
</dbReference>
<dbReference type="Pfam" id="PF01471">
    <property type="entry name" value="PG_binding_1"/>
    <property type="match status" value="1"/>
</dbReference>
<evidence type="ECO:0000256" key="4">
    <source>
        <dbReference type="SAM" id="Phobius"/>
    </source>
</evidence>